<accession>A0A3E4LRW3</accession>
<protein>
    <recommendedName>
        <fullName evidence="3">CRISPR system single-strand-specific deoxyribonuclease Cas10/Csm1 (subtype III-A)</fullName>
    </recommendedName>
    <alternativeName>
        <fullName evidence="12">Cyclic oligoadenylate synthase</fullName>
    </alternativeName>
</protein>
<evidence type="ECO:0000256" key="5">
    <source>
        <dbReference type="ARBA" id="ARBA00022722"/>
    </source>
</evidence>
<dbReference type="InterPro" id="IPR041062">
    <property type="entry name" value="Csm1_B"/>
</dbReference>
<dbReference type="Gene3D" id="1.10.3210.10">
    <property type="entry name" value="Hypothetical protein af1432"/>
    <property type="match status" value="1"/>
</dbReference>
<evidence type="ECO:0000256" key="8">
    <source>
        <dbReference type="ARBA" id="ARBA00022801"/>
    </source>
</evidence>
<evidence type="ECO:0000256" key="6">
    <source>
        <dbReference type="ARBA" id="ARBA00022741"/>
    </source>
</evidence>
<dbReference type="PANTHER" id="PTHR36528:SF1">
    <property type="entry name" value="CRISPR SYSTEM SINGLE-STRAND-SPECIFIC DEOXYRIBONUCLEASE CAS10_CSM1 (SUBTYPE III-A)"/>
    <property type="match status" value="1"/>
</dbReference>
<keyword evidence="5" id="KW-0540">Nuclease</keyword>
<evidence type="ECO:0000256" key="11">
    <source>
        <dbReference type="ARBA" id="ARBA00023118"/>
    </source>
</evidence>
<evidence type="ECO:0000256" key="9">
    <source>
        <dbReference type="ARBA" id="ARBA00022839"/>
    </source>
</evidence>
<keyword evidence="4" id="KW-0808">Transferase</keyword>
<keyword evidence="8" id="KW-0378">Hydrolase</keyword>
<sequence>MTENQVRLTIGALLHDVGKVIYRTGDGRNHSASGKDYLENEVGIKDNLILESIAYHHESNLKNAKIADDSYAYITYYADNIAASADRREKAEGEGGFDKKVPLASVFNILNGNSQNYHYSRQILDIENGINYPTEERVDLPEDFYKKIRQNLTDCLKQINYTEEYLNSLLAVLESNLSYIPSSTSKKEMEDISLYDHMKITAALAQCIEHYLVENQIKNYREKLMMKTEKLYDEKMFVLYSMDISGIQKFIYTINSEGALRSLRARSFYLEIMMEHIIDELLEQLSLSRANLIYSGGGHCYLLVPNTVQSKKIIQRKEEETNQWLLDTYGIALYVAGGYAECSANDLKNNPTGSYSELYRKVSRMISEKKSHRYGKKELIALNTQKTKGERECKVCRRIAAVSENGKCNICRNLEKMSGNILYENFFIVQSEIQEDALPLPGEKYLIADNEAGTKKRMETASYVRCYTKNRLFTGKRVATKLWVGDYTSQDTFEEFAQKAKGIDRIAVLRADVDNLGKTFMSGFVDKKGDDRYVTLSRTATLSRQLSLFFKYYISSILGDGEETRFGNTGKRNITIVYSGGDDVFLAGAWNDVIAAFIDLHKALERFSQGQIKISGGIEIYPAKYPVHVMAEQTADLEEKSKSIDGKNAITLFDETGTYTWDDFLNQVMKEKFETVNRFMEITNGYGKGFLYHLLIILRTEDGRFNRARYVYYLSRMEPDENSDENKKEAYKRFSRKMYEWAEDLKDRRQIITAIYLYVYLNRTSEEEEK</sequence>
<dbReference type="Pfam" id="PF18211">
    <property type="entry name" value="Csm1_B"/>
    <property type="match status" value="1"/>
</dbReference>
<dbReference type="Pfam" id="PF22335">
    <property type="entry name" value="Cas10-Cmr2_palm2"/>
    <property type="match status" value="1"/>
</dbReference>
<dbReference type="PANTHER" id="PTHR36528">
    <property type="entry name" value="CRISPR SYSTEM SINGLE-STRAND-SPECIFIC DEOXYRIBONUCLEASE CAS10/CSM1 (SUBTYPE III-A)"/>
    <property type="match status" value="1"/>
</dbReference>
<evidence type="ECO:0000256" key="7">
    <source>
        <dbReference type="ARBA" id="ARBA00022759"/>
    </source>
</evidence>
<dbReference type="InterPro" id="IPR052117">
    <property type="entry name" value="Cas10/Csm1_subtype-III-A"/>
</dbReference>
<dbReference type="InterPro" id="IPR006674">
    <property type="entry name" value="HD_domain"/>
</dbReference>
<reference evidence="14 15" key="1">
    <citation type="submission" date="2018-08" db="EMBL/GenBank/DDBJ databases">
        <title>A genome reference for cultivated species of the human gut microbiota.</title>
        <authorList>
            <person name="Zou Y."/>
            <person name="Xue W."/>
            <person name="Luo G."/>
        </authorList>
    </citation>
    <scope>NUCLEOTIDE SEQUENCE [LARGE SCALE GENOMIC DNA]</scope>
    <source>
        <strain evidence="14 15">TF11-7</strain>
    </source>
</reference>
<dbReference type="InterPro" id="IPR013408">
    <property type="entry name" value="Cas10/Csm1"/>
</dbReference>
<dbReference type="GO" id="GO:0051607">
    <property type="term" value="P:defense response to virus"/>
    <property type="evidence" value="ECO:0007669"/>
    <property type="project" value="UniProtKB-KW"/>
</dbReference>
<dbReference type="GO" id="GO:0004527">
    <property type="term" value="F:exonuclease activity"/>
    <property type="evidence" value="ECO:0007669"/>
    <property type="project" value="UniProtKB-KW"/>
</dbReference>
<organism evidence="14 15">
    <name type="scientific">[Ruminococcus] lactaris</name>
    <dbReference type="NCBI Taxonomy" id="46228"/>
    <lineage>
        <taxon>Bacteria</taxon>
        <taxon>Bacillati</taxon>
        <taxon>Bacillota</taxon>
        <taxon>Clostridia</taxon>
        <taxon>Lachnospirales</taxon>
        <taxon>Lachnospiraceae</taxon>
        <taxon>Mediterraneibacter</taxon>
    </lineage>
</organism>
<keyword evidence="11" id="KW-0051">Antiviral defense</keyword>
<dbReference type="InterPro" id="IPR043128">
    <property type="entry name" value="Rev_trsase/Diguanyl_cyclase"/>
</dbReference>
<name>A0A3E4LRW3_9FIRM</name>
<dbReference type="RefSeq" id="WP_117688105.1">
    <property type="nucleotide sequence ID" value="NZ_JBKXSY010000017.1"/>
</dbReference>
<evidence type="ECO:0000259" key="13">
    <source>
        <dbReference type="PROSITE" id="PS50887"/>
    </source>
</evidence>
<evidence type="ECO:0000256" key="3">
    <source>
        <dbReference type="ARBA" id="ARBA00014333"/>
    </source>
</evidence>
<keyword evidence="6" id="KW-0547">Nucleotide-binding</keyword>
<dbReference type="SUPFAM" id="SSF109604">
    <property type="entry name" value="HD-domain/PDEase-like"/>
    <property type="match status" value="1"/>
</dbReference>
<dbReference type="Pfam" id="PF01966">
    <property type="entry name" value="HD"/>
    <property type="match status" value="1"/>
</dbReference>
<feature type="domain" description="GGDEF" evidence="13">
    <location>
        <begin position="504"/>
        <end position="655"/>
    </location>
</feature>
<dbReference type="CDD" id="cd09680">
    <property type="entry name" value="Cas10_III"/>
    <property type="match status" value="1"/>
</dbReference>
<evidence type="ECO:0000313" key="15">
    <source>
        <dbReference type="Proteomes" id="UP000260793"/>
    </source>
</evidence>
<keyword evidence="9" id="KW-0269">Exonuclease</keyword>
<dbReference type="GO" id="GO:0005524">
    <property type="term" value="F:ATP binding"/>
    <property type="evidence" value="ECO:0007669"/>
    <property type="project" value="UniProtKB-KW"/>
</dbReference>
<evidence type="ECO:0000313" key="14">
    <source>
        <dbReference type="EMBL" id="RGK40240.1"/>
    </source>
</evidence>
<evidence type="ECO:0000256" key="12">
    <source>
        <dbReference type="ARBA" id="ARBA00032922"/>
    </source>
</evidence>
<dbReference type="AlphaFoldDB" id="A0A3E4LRW3"/>
<comment type="similarity">
    <text evidence="2">Belongs to the CRISPR-associated Cas10/Csm1 family.</text>
</comment>
<proteinExistence type="inferred from homology"/>
<dbReference type="EMBL" id="QSQN01000015">
    <property type="protein sequence ID" value="RGK40240.1"/>
    <property type="molecule type" value="Genomic_DNA"/>
</dbReference>
<keyword evidence="10" id="KW-0067">ATP-binding</keyword>
<dbReference type="Pfam" id="PF20824">
    <property type="entry name" value="Cmr2_hel_dom2"/>
    <property type="match status" value="1"/>
</dbReference>
<dbReference type="PROSITE" id="PS50887">
    <property type="entry name" value="GGDEF"/>
    <property type="match status" value="1"/>
</dbReference>
<dbReference type="GO" id="GO:0004519">
    <property type="term" value="F:endonuclease activity"/>
    <property type="evidence" value="ECO:0007669"/>
    <property type="project" value="UniProtKB-KW"/>
</dbReference>
<dbReference type="GO" id="GO:0016740">
    <property type="term" value="F:transferase activity"/>
    <property type="evidence" value="ECO:0007669"/>
    <property type="project" value="UniProtKB-KW"/>
</dbReference>
<evidence type="ECO:0000256" key="4">
    <source>
        <dbReference type="ARBA" id="ARBA00022679"/>
    </source>
</evidence>
<comment type="caution">
    <text evidence="14">The sequence shown here is derived from an EMBL/GenBank/DDBJ whole genome shotgun (WGS) entry which is preliminary data.</text>
</comment>
<gene>
    <name evidence="14" type="primary">cas10</name>
    <name evidence="14" type="ORF">DXD17_07095</name>
</gene>
<dbReference type="InterPro" id="IPR000160">
    <property type="entry name" value="GGDEF_dom"/>
</dbReference>
<dbReference type="InterPro" id="IPR054767">
    <property type="entry name" value="Cas10-Cmr2_palm2"/>
</dbReference>
<dbReference type="InterPro" id="IPR048693">
    <property type="entry name" value="Cmr2-like_C"/>
</dbReference>
<keyword evidence="7" id="KW-0255">Endonuclease</keyword>
<dbReference type="NCBIfam" id="TIGR02578">
    <property type="entry name" value="cas_TM1811_Csm1"/>
    <property type="match status" value="1"/>
</dbReference>
<evidence type="ECO:0000256" key="1">
    <source>
        <dbReference type="ARBA" id="ARBA00001968"/>
    </source>
</evidence>
<evidence type="ECO:0000256" key="2">
    <source>
        <dbReference type="ARBA" id="ARBA00005700"/>
    </source>
</evidence>
<evidence type="ECO:0000256" key="10">
    <source>
        <dbReference type="ARBA" id="ARBA00022840"/>
    </source>
</evidence>
<dbReference type="Proteomes" id="UP000260793">
    <property type="component" value="Unassembled WGS sequence"/>
</dbReference>
<comment type="cofactor">
    <cofactor evidence="1">
        <name>a divalent metal cation</name>
        <dbReference type="ChEBI" id="CHEBI:60240"/>
    </cofactor>
</comment>
<dbReference type="Gene3D" id="3.30.70.270">
    <property type="match status" value="1"/>
</dbReference>